<dbReference type="EMBL" id="FOEF01000017">
    <property type="protein sequence ID" value="SEP51698.1"/>
    <property type="molecule type" value="Genomic_DNA"/>
</dbReference>
<organism evidence="2 3">
    <name type="scientific">Amycolatopsis saalfeldensis</name>
    <dbReference type="NCBI Taxonomy" id="394193"/>
    <lineage>
        <taxon>Bacteria</taxon>
        <taxon>Bacillati</taxon>
        <taxon>Actinomycetota</taxon>
        <taxon>Actinomycetes</taxon>
        <taxon>Pseudonocardiales</taxon>
        <taxon>Pseudonocardiaceae</taxon>
        <taxon>Amycolatopsis</taxon>
    </lineage>
</organism>
<evidence type="ECO:0000313" key="3">
    <source>
        <dbReference type="Proteomes" id="UP000198582"/>
    </source>
</evidence>
<name>A0A1H8YJX1_9PSEU</name>
<feature type="compositionally biased region" description="Low complexity" evidence="1">
    <location>
        <begin position="1"/>
        <end position="14"/>
    </location>
</feature>
<dbReference type="STRING" id="394193.SAMN04489732_11716"/>
<keyword evidence="3" id="KW-1185">Reference proteome</keyword>
<proteinExistence type="predicted"/>
<dbReference type="RefSeq" id="WP_245787598.1">
    <property type="nucleotide sequence ID" value="NZ_FOEF01000017.1"/>
</dbReference>
<feature type="compositionally biased region" description="Pro residues" evidence="1">
    <location>
        <begin position="104"/>
        <end position="139"/>
    </location>
</feature>
<feature type="compositionally biased region" description="Basic and acidic residues" evidence="1">
    <location>
        <begin position="18"/>
        <end position="48"/>
    </location>
</feature>
<dbReference type="Proteomes" id="UP000198582">
    <property type="component" value="Unassembled WGS sequence"/>
</dbReference>
<reference evidence="2 3" key="1">
    <citation type="submission" date="2016-10" db="EMBL/GenBank/DDBJ databases">
        <authorList>
            <person name="de Groot N.N."/>
        </authorList>
    </citation>
    <scope>NUCLEOTIDE SEQUENCE [LARGE SCALE GENOMIC DNA]</scope>
    <source>
        <strain evidence="2 3">DSM 44993</strain>
    </source>
</reference>
<accession>A0A1H8YJX1</accession>
<evidence type="ECO:0000313" key="2">
    <source>
        <dbReference type="EMBL" id="SEP51698.1"/>
    </source>
</evidence>
<gene>
    <name evidence="2" type="ORF">SAMN04489732_11716</name>
</gene>
<evidence type="ECO:0000256" key="1">
    <source>
        <dbReference type="SAM" id="MobiDB-lite"/>
    </source>
</evidence>
<protein>
    <submittedName>
        <fullName evidence="2">Uncharacterized protein</fullName>
    </submittedName>
</protein>
<feature type="region of interest" description="Disordered" evidence="1">
    <location>
        <begin position="1"/>
        <end position="48"/>
    </location>
</feature>
<feature type="region of interest" description="Disordered" evidence="1">
    <location>
        <begin position="82"/>
        <end position="161"/>
    </location>
</feature>
<dbReference type="AlphaFoldDB" id="A0A1H8YJX1"/>
<sequence>MTGAADRLAAARSAMESATREHQEQRGLRERHLEEAKAQARQSMERDAAVHGRYITHMQELNRRHKEAGGWLTEKTLVDRWQTMEFGPEEDDKPRDDFGKHIPPKPPGPIDAPILEGPPPATQPVPAPEPSTTPIPPPASGGGRHGSFDDDDFSNNSWMVD</sequence>